<dbReference type="InterPro" id="IPR041913">
    <property type="entry name" value="POLD3_sf"/>
</dbReference>
<dbReference type="Gene3D" id="3.90.1030.20">
    <property type="entry name" value="DNA polymerase delta, p66 (Cdc27) subunit, wHTH domain"/>
    <property type="match status" value="1"/>
</dbReference>
<feature type="compositionally biased region" description="Basic residues" evidence="5">
    <location>
        <begin position="375"/>
        <end position="386"/>
    </location>
</feature>
<evidence type="ECO:0000256" key="5">
    <source>
        <dbReference type="SAM" id="MobiDB-lite"/>
    </source>
</evidence>
<feature type="compositionally biased region" description="Low complexity" evidence="5">
    <location>
        <begin position="424"/>
        <end position="433"/>
    </location>
</feature>
<feature type="compositionally biased region" description="Basic and acidic residues" evidence="5">
    <location>
        <begin position="305"/>
        <end position="319"/>
    </location>
</feature>
<feature type="compositionally biased region" description="Basic and acidic residues" evidence="5">
    <location>
        <begin position="216"/>
        <end position="246"/>
    </location>
</feature>
<feature type="compositionally biased region" description="Basic and acidic residues" evidence="5">
    <location>
        <begin position="387"/>
        <end position="400"/>
    </location>
</feature>
<dbReference type="AlphaFoldDB" id="A0A2K1QUV1"/>
<gene>
    <name evidence="6" type="ORF">CAC42_5374</name>
</gene>
<feature type="compositionally biased region" description="Polar residues" evidence="5">
    <location>
        <begin position="295"/>
        <end position="304"/>
    </location>
</feature>
<dbReference type="GO" id="GO:0043625">
    <property type="term" value="C:delta DNA polymerase complex"/>
    <property type="evidence" value="ECO:0007669"/>
    <property type="project" value="InterPro"/>
</dbReference>
<comment type="subcellular location">
    <subcellularLocation>
        <location evidence="1">Nucleus</location>
    </subcellularLocation>
</comment>
<dbReference type="EMBL" id="NKHZ01000039">
    <property type="protein sequence ID" value="PNS18835.1"/>
    <property type="molecule type" value="Genomic_DNA"/>
</dbReference>
<proteinExistence type="predicted"/>
<dbReference type="InParanoid" id="A0A2K1QUV1"/>
<keyword evidence="4" id="KW-0539">Nucleus</keyword>
<dbReference type="STRING" id="2082308.A0A2K1QUV1"/>
<keyword evidence="3" id="KW-0235">DNA replication</keyword>
<feature type="compositionally biased region" description="Basic and acidic residues" evidence="5">
    <location>
        <begin position="346"/>
        <end position="365"/>
    </location>
</feature>
<dbReference type="PANTHER" id="PTHR17598:SF13">
    <property type="entry name" value="DNA POLYMERASE DELTA SUBUNIT 3"/>
    <property type="match status" value="1"/>
</dbReference>
<feature type="compositionally biased region" description="Low complexity" evidence="5">
    <location>
        <begin position="80"/>
        <end position="98"/>
    </location>
</feature>
<comment type="caution">
    <text evidence="6">The sequence shown here is derived from an EMBL/GenBank/DDBJ whole genome shotgun (WGS) entry which is preliminary data.</text>
</comment>
<sequence>MQDHNEYLAIHVLNESQTISYRLLSRALKLHVSVAKQCLHDFHARQNAKKSGSVHATYLLTGLRHPPSSQPAESQDDDVPMSSPYQSSQPSFSQQEAPSPAPTPTRVVLLAREADLQSARDSLDEVTGVHIYSLSPGPIRDLQTLSDCNRRVTKEYYSEDPLEQWAQYGVIQNERVWRRTRKGVAVAPPEPMKSEKHAEPAPTKNTEADDSTTSATEDKPKETAKQAPKGDEKGEERKIPALKKESSSLFKSFAKTKAPKPKAKKEQEEQDSTPALSDEEADDQDMMDLDETSEAQKPSTTLEPTKTRKDREEELRRMMEDDDDEDMADVAEADEGRAPDDEDIVDKDNGAIDKPVEKGESRAKAGEVTVENGRRRGRRRVMKKKTVKDDEGYLVTKEEPAWESFSEDEAPAPKKAKPSVMAQAAAKSAASDKGAGGKKGGKGQNSIMSFFAKK</sequence>
<dbReference type="GO" id="GO:0003887">
    <property type="term" value="F:DNA-directed DNA polymerase activity"/>
    <property type="evidence" value="ECO:0007669"/>
    <property type="project" value="TreeGrafter"/>
</dbReference>
<feature type="region of interest" description="Disordered" evidence="5">
    <location>
        <begin position="62"/>
        <end position="103"/>
    </location>
</feature>
<evidence type="ECO:0000313" key="7">
    <source>
        <dbReference type="Proteomes" id="UP000243797"/>
    </source>
</evidence>
<dbReference type="PANTHER" id="PTHR17598">
    <property type="entry name" value="DNA POLYMERASE DELTA SUBUNIT 3"/>
    <property type="match status" value="1"/>
</dbReference>
<dbReference type="Pfam" id="PF09507">
    <property type="entry name" value="CDC27"/>
    <property type="match status" value="1"/>
</dbReference>
<dbReference type="OrthoDB" id="514823at2759"/>
<dbReference type="GO" id="GO:0006297">
    <property type="term" value="P:nucleotide-excision repair, DNA gap filling"/>
    <property type="evidence" value="ECO:0007669"/>
    <property type="project" value="TreeGrafter"/>
</dbReference>
<dbReference type="Proteomes" id="UP000243797">
    <property type="component" value="Unassembled WGS sequence"/>
</dbReference>
<evidence type="ECO:0000313" key="6">
    <source>
        <dbReference type="EMBL" id="PNS18835.1"/>
    </source>
</evidence>
<accession>A0A2K1QUV1</accession>
<dbReference type="GO" id="GO:1904161">
    <property type="term" value="P:DNA synthesis involved in UV-damage excision repair"/>
    <property type="evidence" value="ECO:0007669"/>
    <property type="project" value="TreeGrafter"/>
</dbReference>
<dbReference type="GO" id="GO:0006271">
    <property type="term" value="P:DNA strand elongation involved in DNA replication"/>
    <property type="evidence" value="ECO:0007669"/>
    <property type="project" value="TreeGrafter"/>
</dbReference>
<feature type="compositionally biased region" description="Acidic residues" evidence="5">
    <location>
        <begin position="320"/>
        <end position="333"/>
    </location>
</feature>
<evidence type="ECO:0000256" key="4">
    <source>
        <dbReference type="ARBA" id="ARBA00023242"/>
    </source>
</evidence>
<feature type="region of interest" description="Disordered" evidence="5">
    <location>
        <begin position="184"/>
        <end position="454"/>
    </location>
</feature>
<evidence type="ECO:0000256" key="1">
    <source>
        <dbReference type="ARBA" id="ARBA00004123"/>
    </source>
</evidence>
<protein>
    <recommendedName>
        <fullName evidence="2">DNA polymerase delta subunit 3</fullName>
    </recommendedName>
</protein>
<evidence type="ECO:0000256" key="3">
    <source>
        <dbReference type="ARBA" id="ARBA00022705"/>
    </source>
</evidence>
<name>A0A2K1QUV1_9PEZI</name>
<organism evidence="6 7">
    <name type="scientific">Sphaceloma murrayae</name>
    <dbReference type="NCBI Taxonomy" id="2082308"/>
    <lineage>
        <taxon>Eukaryota</taxon>
        <taxon>Fungi</taxon>
        <taxon>Dikarya</taxon>
        <taxon>Ascomycota</taxon>
        <taxon>Pezizomycotina</taxon>
        <taxon>Dothideomycetes</taxon>
        <taxon>Dothideomycetidae</taxon>
        <taxon>Myriangiales</taxon>
        <taxon>Elsinoaceae</taxon>
        <taxon>Sphaceloma</taxon>
    </lineage>
</organism>
<dbReference type="InterPro" id="IPR019038">
    <property type="entry name" value="POLD3"/>
</dbReference>
<reference evidence="6 7" key="1">
    <citation type="submission" date="2017-06" db="EMBL/GenBank/DDBJ databases">
        <title>Draft genome sequence of a variant of Elsinoe murrayae.</title>
        <authorList>
            <person name="Cheng Q."/>
        </authorList>
    </citation>
    <scope>NUCLEOTIDE SEQUENCE [LARGE SCALE GENOMIC DNA]</scope>
    <source>
        <strain evidence="6 7">CQ-2017a</strain>
    </source>
</reference>
<evidence type="ECO:0000256" key="2">
    <source>
        <dbReference type="ARBA" id="ARBA00017589"/>
    </source>
</evidence>
<feature type="compositionally biased region" description="Acidic residues" evidence="5">
    <location>
        <begin position="277"/>
        <end position="293"/>
    </location>
</feature>
<feature type="compositionally biased region" description="Low complexity" evidence="5">
    <location>
        <begin position="247"/>
        <end position="256"/>
    </location>
</feature>
<keyword evidence="7" id="KW-1185">Reference proteome</keyword>